<protein>
    <submittedName>
        <fullName evidence="1">Uncharacterized protein</fullName>
    </submittedName>
</protein>
<reference evidence="1 2" key="1">
    <citation type="submission" date="2016-10" db="EMBL/GenBank/DDBJ databases">
        <title>Comparative genome analysis of multiple Pseudomonas spp. focuses on biocontrol and plant growth promoting traits.</title>
        <authorList>
            <person name="Tao X.-Y."/>
            <person name="Taylor C.G."/>
        </authorList>
    </citation>
    <scope>NUCLEOTIDE SEQUENCE [LARGE SCALE GENOMIC DNA]</scope>
    <source>
        <strain evidence="1 2">37A10</strain>
    </source>
</reference>
<organism evidence="1 2">
    <name type="scientific">Pseudomonas frederiksbergensis</name>
    <dbReference type="NCBI Taxonomy" id="104087"/>
    <lineage>
        <taxon>Bacteria</taxon>
        <taxon>Pseudomonadati</taxon>
        <taxon>Pseudomonadota</taxon>
        <taxon>Gammaproteobacteria</taxon>
        <taxon>Pseudomonadales</taxon>
        <taxon>Pseudomonadaceae</taxon>
        <taxon>Pseudomonas</taxon>
    </lineage>
</organism>
<evidence type="ECO:0000313" key="1">
    <source>
        <dbReference type="EMBL" id="RON52922.1"/>
    </source>
</evidence>
<sequence length="78" mass="7614">MAAPSAAAASIVEAVVANGRTVIGVDGKKKGPGQTVKLPAAEVASLMALGFLVDGDAIIKKQPGPHVSVAAGPTVRLA</sequence>
<proteinExistence type="predicted"/>
<dbReference type="EMBL" id="MOBQ01000002">
    <property type="protein sequence ID" value="RON52922.1"/>
    <property type="molecule type" value="Genomic_DNA"/>
</dbReference>
<gene>
    <name evidence="1" type="ORF">BK666_02160</name>
</gene>
<comment type="caution">
    <text evidence="1">The sequence shown here is derived from an EMBL/GenBank/DDBJ whole genome shotgun (WGS) entry which is preliminary data.</text>
</comment>
<dbReference type="AlphaFoldDB" id="A0A423KID2"/>
<accession>A0A423KID2</accession>
<evidence type="ECO:0000313" key="2">
    <source>
        <dbReference type="Proteomes" id="UP000285349"/>
    </source>
</evidence>
<dbReference type="OrthoDB" id="7026653at2"/>
<dbReference type="Proteomes" id="UP000285349">
    <property type="component" value="Unassembled WGS sequence"/>
</dbReference>
<dbReference type="RefSeq" id="WP_123508076.1">
    <property type="nucleotide sequence ID" value="NZ_MOBQ01000002.1"/>
</dbReference>
<name>A0A423KID2_9PSED</name>